<protein>
    <submittedName>
        <fullName evidence="4 5">Uncharacterized protein LOC106816598</fullName>
    </submittedName>
</protein>
<accession>A0ABM1EWY6</accession>
<evidence type="ECO:0000313" key="5">
    <source>
        <dbReference type="RefSeq" id="XP_014676716.1"/>
    </source>
</evidence>
<reference evidence="4 5" key="1">
    <citation type="submission" date="2025-05" db="UniProtKB">
        <authorList>
            <consortium name="RefSeq"/>
        </authorList>
    </citation>
    <scope>IDENTIFICATION</scope>
</reference>
<keyword evidence="2" id="KW-0812">Transmembrane</keyword>
<evidence type="ECO:0000313" key="4">
    <source>
        <dbReference type="RefSeq" id="XP_014676707.1"/>
    </source>
</evidence>
<feature type="transmembrane region" description="Helical" evidence="2">
    <location>
        <begin position="115"/>
        <end position="139"/>
    </location>
</feature>
<evidence type="ECO:0000256" key="1">
    <source>
        <dbReference type="SAM" id="MobiDB-lite"/>
    </source>
</evidence>
<dbReference type="Proteomes" id="UP000695022">
    <property type="component" value="Unplaced"/>
</dbReference>
<gene>
    <name evidence="4 5" type="primary">LOC106816598</name>
</gene>
<keyword evidence="2" id="KW-0472">Membrane</keyword>
<organism evidence="3 4">
    <name type="scientific">Priapulus caudatus</name>
    <name type="common">Priapulid worm</name>
    <dbReference type="NCBI Taxonomy" id="37621"/>
    <lineage>
        <taxon>Eukaryota</taxon>
        <taxon>Metazoa</taxon>
        <taxon>Ecdysozoa</taxon>
        <taxon>Scalidophora</taxon>
        <taxon>Priapulida</taxon>
        <taxon>Priapulimorpha</taxon>
        <taxon>Priapulimorphida</taxon>
        <taxon>Priapulidae</taxon>
        <taxon>Priapulus</taxon>
    </lineage>
</organism>
<feature type="compositionally biased region" description="Basic residues" evidence="1">
    <location>
        <begin position="223"/>
        <end position="234"/>
    </location>
</feature>
<dbReference type="GeneID" id="106816598"/>
<evidence type="ECO:0000256" key="2">
    <source>
        <dbReference type="SAM" id="Phobius"/>
    </source>
</evidence>
<keyword evidence="2" id="KW-1133">Transmembrane helix</keyword>
<dbReference type="RefSeq" id="XP_014676707.1">
    <property type="nucleotide sequence ID" value="XM_014821221.1"/>
</dbReference>
<sequence length="268" mass="29503">MQGPPDILRFGLPPIPTFLWPAKDISCTVVLSCFQKTTCQREPLFCDRNSTYEEMWKCLFPGDVNRNHLLSTPSGLRRIMEDNGSLLSALSSAYQNESATIIPNTSTPIADSRKAIYVAAAFVSLFLVLVAAIVVVFVVRHKRFRRVLPVADPAARAGCVNYLSNENVKGKLWRMRRPAASVSAIGRGGASLMDEKRDQAKMASVAGKKQQLPPIDFHQEQSKRHKRKKKKVPKLRPAQSEDLTGGDSLPSPAVTGSTVNMASHMEDG</sequence>
<proteinExistence type="predicted"/>
<dbReference type="RefSeq" id="XP_014676716.1">
    <property type="nucleotide sequence ID" value="XM_014821230.1"/>
</dbReference>
<name>A0ABM1EWY6_PRICU</name>
<keyword evidence="3" id="KW-1185">Reference proteome</keyword>
<feature type="region of interest" description="Disordered" evidence="1">
    <location>
        <begin position="196"/>
        <end position="268"/>
    </location>
</feature>
<evidence type="ECO:0000313" key="3">
    <source>
        <dbReference type="Proteomes" id="UP000695022"/>
    </source>
</evidence>